<dbReference type="PROSITE" id="PS00455">
    <property type="entry name" value="AMP_BINDING"/>
    <property type="match status" value="1"/>
</dbReference>
<dbReference type="PANTHER" id="PTHR43767:SF1">
    <property type="entry name" value="NONRIBOSOMAL PEPTIDE SYNTHASE PES1 (EUROFUNG)-RELATED"/>
    <property type="match status" value="1"/>
</dbReference>
<dbReference type="Proteomes" id="UP000715965">
    <property type="component" value="Unassembled WGS sequence"/>
</dbReference>
<keyword evidence="4" id="KW-1185">Reference proteome</keyword>
<protein>
    <submittedName>
        <fullName evidence="3">AMP-binding protein</fullName>
    </submittedName>
</protein>
<dbReference type="Gene3D" id="3.40.50.12780">
    <property type="entry name" value="N-terminal domain of ligase-like"/>
    <property type="match status" value="1"/>
</dbReference>
<dbReference type="InterPro" id="IPR050237">
    <property type="entry name" value="ATP-dep_AMP-bd_enzyme"/>
</dbReference>
<dbReference type="InterPro" id="IPR000873">
    <property type="entry name" value="AMP-dep_synth/lig_dom"/>
</dbReference>
<feature type="domain" description="AMP-binding enzyme C-terminal" evidence="2">
    <location>
        <begin position="404"/>
        <end position="479"/>
    </location>
</feature>
<dbReference type="PANTHER" id="PTHR43767">
    <property type="entry name" value="LONG-CHAIN-FATTY-ACID--COA LIGASE"/>
    <property type="match status" value="1"/>
</dbReference>
<feature type="domain" description="AMP-dependent synthetase/ligase" evidence="1">
    <location>
        <begin position="18"/>
        <end position="357"/>
    </location>
</feature>
<accession>A0ABR9SIF4</accession>
<dbReference type="Pfam" id="PF13193">
    <property type="entry name" value="AMP-binding_C"/>
    <property type="match status" value="1"/>
</dbReference>
<evidence type="ECO:0000313" key="4">
    <source>
        <dbReference type="Proteomes" id="UP000715965"/>
    </source>
</evidence>
<sequence>MAESATPALPLLLHEILAAQAGLRPDAPAIRFGERQLDYAALAQAVGQAASALWHRWGVRPGDRVAWLGANHPGQIVLLFALARLGAALVPLNFRLAPGEWEAQLQATTPGLLLHDAAWAAAARALAQRVGIAVAGVDALDAGGAPAPVHAGPDAPALLVFTSGTTGAPRAAVHTQAMLRANMAIAAQVQGLRPDDRVLTVLPMFHVGGLCIQTLPALALGAEVLLHARFAPEAALDAIAHDRPTLTLVVPAVMKALVEHPRWAATDLSSLRAAWAGSSLLPAPLVRAFHERGLPVCNVYGATETGPFSVALPPAFALSHAGACGWPAPGVALRCVDPRDGVGELWLRGPNVIRRYWPDVPAVDAQGWFHTGDLARQAADGSWTIAGRVKELIISGGENIHPAEIEAVLAEHPAVLECAAFGLPDPQWGEVVAVAVVCAQPGPPPQAALQAHLAARIARYKLPRRWLWLDALPRTALGKVQRPALQALAARG</sequence>
<dbReference type="InterPro" id="IPR045851">
    <property type="entry name" value="AMP-bd_C_sf"/>
</dbReference>
<dbReference type="InterPro" id="IPR025110">
    <property type="entry name" value="AMP-bd_C"/>
</dbReference>
<organism evidence="3 4">
    <name type="scientific">Ramlibacter aquaticus</name>
    <dbReference type="NCBI Taxonomy" id="2780094"/>
    <lineage>
        <taxon>Bacteria</taxon>
        <taxon>Pseudomonadati</taxon>
        <taxon>Pseudomonadota</taxon>
        <taxon>Betaproteobacteria</taxon>
        <taxon>Burkholderiales</taxon>
        <taxon>Comamonadaceae</taxon>
        <taxon>Ramlibacter</taxon>
    </lineage>
</organism>
<dbReference type="Pfam" id="PF00501">
    <property type="entry name" value="AMP-binding"/>
    <property type="match status" value="1"/>
</dbReference>
<gene>
    <name evidence="3" type="ORF">IM725_16190</name>
</gene>
<dbReference type="Gene3D" id="3.30.300.30">
    <property type="match status" value="1"/>
</dbReference>
<name>A0ABR9SIF4_9BURK</name>
<reference evidence="3 4" key="1">
    <citation type="submission" date="2020-10" db="EMBL/GenBank/DDBJ databases">
        <title>Draft genome of Ramlibacter aquaticus LMG 30558.</title>
        <authorList>
            <person name="Props R."/>
        </authorList>
    </citation>
    <scope>NUCLEOTIDE SEQUENCE [LARGE SCALE GENOMIC DNA]</scope>
    <source>
        <strain evidence="3 4">LMG 30558</strain>
    </source>
</reference>
<dbReference type="InterPro" id="IPR042099">
    <property type="entry name" value="ANL_N_sf"/>
</dbReference>
<comment type="caution">
    <text evidence="3">The sequence shown here is derived from an EMBL/GenBank/DDBJ whole genome shotgun (WGS) entry which is preliminary data.</text>
</comment>
<evidence type="ECO:0000259" key="1">
    <source>
        <dbReference type="Pfam" id="PF00501"/>
    </source>
</evidence>
<dbReference type="SUPFAM" id="SSF56801">
    <property type="entry name" value="Acetyl-CoA synthetase-like"/>
    <property type="match status" value="1"/>
</dbReference>
<dbReference type="EMBL" id="JADDOJ010000079">
    <property type="protein sequence ID" value="MBE7942115.1"/>
    <property type="molecule type" value="Genomic_DNA"/>
</dbReference>
<dbReference type="InterPro" id="IPR020845">
    <property type="entry name" value="AMP-binding_CS"/>
</dbReference>
<dbReference type="RefSeq" id="WP_193781670.1">
    <property type="nucleotide sequence ID" value="NZ_JADDOJ010000079.1"/>
</dbReference>
<evidence type="ECO:0000313" key="3">
    <source>
        <dbReference type="EMBL" id="MBE7942115.1"/>
    </source>
</evidence>
<evidence type="ECO:0000259" key="2">
    <source>
        <dbReference type="Pfam" id="PF13193"/>
    </source>
</evidence>
<proteinExistence type="predicted"/>